<gene>
    <name evidence="3" type="ORF">UREG_05463</name>
</gene>
<feature type="region of interest" description="Disordered" evidence="1">
    <location>
        <begin position="289"/>
        <end position="314"/>
    </location>
</feature>
<dbReference type="PANTHER" id="PTHR39468:SF1">
    <property type="entry name" value="MTF2-LIKE C-TERMINAL DOMAIN-CONTAINING PROTEIN"/>
    <property type="match status" value="1"/>
</dbReference>
<feature type="region of interest" description="Disordered" evidence="1">
    <location>
        <begin position="55"/>
        <end position="101"/>
    </location>
</feature>
<dbReference type="OrthoDB" id="2444174at2759"/>
<dbReference type="KEGG" id="ure:UREG_05463"/>
<dbReference type="InParanoid" id="C4JSM4"/>
<dbReference type="Proteomes" id="UP000002058">
    <property type="component" value="Unassembled WGS sequence"/>
</dbReference>
<name>C4JSM4_UNCRE</name>
<keyword evidence="4" id="KW-1185">Reference proteome</keyword>
<dbReference type="HOGENOM" id="CLU_047842_0_0_1"/>
<accession>C4JSM4</accession>
<evidence type="ECO:0000259" key="2">
    <source>
        <dbReference type="Pfam" id="PF19189"/>
    </source>
</evidence>
<sequence length="501" mass="56421">MRRAIPSRFTNICNDGIFLPFLYNTRTITAPLQCSRFFPSQARCSRRACCYSTSSLADGKSIPQPKAVAEPEDPPSYLKHRASKLTRRKTKTSRPGSTLTAAEREIFSRLQELNEESEPALSKSEGSVQPFSQKQVLDRLLNDQETAEITSIFSSVVKDLDKPSPRVIPAENIESNVENAEQLAASITPNPDSHEQGPPQFSKVYSKLHAFRDSPSSEENMDIVGIEPFPLAKLIAKRESKKICQELDDAVTAGKGDVGVWQVCEEKVFGMLGMLDRERIASLPEFKDKVRRRGRHTRGRKSSQGNGDVDGISASRVPIDGDKPLDIPENVPTVAVVLKAYPTTLLHAVKVFHRHFPTSQYSTQLFETVKAHGRVSLVMGASAGLCNELISFRWRVYNDLPYVVKVLEEMEEVGVRFNWDTLSIVDEIRKQRQVDKGNTGQKDGIAENGTWWWDSEATRSSYKNLVGWGRGKVGWITRIRGHLRHEEKRDKKLEEWSRRAA</sequence>
<dbReference type="STRING" id="336963.C4JSM4"/>
<dbReference type="InterPro" id="IPR043837">
    <property type="entry name" value="Mtf2-like_C"/>
</dbReference>
<evidence type="ECO:0000313" key="4">
    <source>
        <dbReference type="Proteomes" id="UP000002058"/>
    </source>
</evidence>
<dbReference type="InterPro" id="IPR040009">
    <property type="entry name" value="Mtf2/C5D6.12-like"/>
</dbReference>
<proteinExistence type="predicted"/>
<dbReference type="EMBL" id="CH476617">
    <property type="protein sequence ID" value="EEP80621.1"/>
    <property type="molecule type" value="Genomic_DNA"/>
</dbReference>
<feature type="compositionally biased region" description="Basic residues" evidence="1">
    <location>
        <begin position="78"/>
        <end position="92"/>
    </location>
</feature>
<dbReference type="AlphaFoldDB" id="C4JSM4"/>
<evidence type="ECO:0000256" key="1">
    <source>
        <dbReference type="SAM" id="MobiDB-lite"/>
    </source>
</evidence>
<reference evidence="4" key="1">
    <citation type="journal article" date="2009" name="Genome Res.">
        <title>Comparative genomic analyses of the human fungal pathogens Coccidioides and their relatives.</title>
        <authorList>
            <person name="Sharpton T.J."/>
            <person name="Stajich J.E."/>
            <person name="Rounsley S.D."/>
            <person name="Gardner M.J."/>
            <person name="Wortman J.R."/>
            <person name="Jordar V.S."/>
            <person name="Maiti R."/>
            <person name="Kodira C.D."/>
            <person name="Neafsey D.E."/>
            <person name="Zeng Q."/>
            <person name="Hung C.-Y."/>
            <person name="McMahan C."/>
            <person name="Muszewska A."/>
            <person name="Grynberg M."/>
            <person name="Mandel M.A."/>
            <person name="Kellner E.M."/>
            <person name="Barker B.M."/>
            <person name="Galgiani J.N."/>
            <person name="Orbach M.J."/>
            <person name="Kirkland T.N."/>
            <person name="Cole G.T."/>
            <person name="Henn M.R."/>
            <person name="Birren B.W."/>
            <person name="Taylor J.W."/>
        </authorList>
    </citation>
    <scope>NUCLEOTIDE SEQUENCE [LARGE SCALE GENOMIC DNA]</scope>
    <source>
        <strain evidence="4">UAMH 1704</strain>
    </source>
</reference>
<dbReference type="OMA" id="TNINRLC"/>
<evidence type="ECO:0000313" key="3">
    <source>
        <dbReference type="EMBL" id="EEP80621.1"/>
    </source>
</evidence>
<dbReference type="VEuPathDB" id="FungiDB:UREG_05463"/>
<dbReference type="GeneID" id="8438112"/>
<dbReference type="PANTHER" id="PTHR39468">
    <property type="entry name" value="CHROMOSOME 7, WHOLE GENOME SHOTGUN SEQUENCE"/>
    <property type="match status" value="1"/>
</dbReference>
<feature type="domain" description="Mtf2-like C-terminal" evidence="2">
    <location>
        <begin position="241"/>
        <end position="461"/>
    </location>
</feature>
<dbReference type="Pfam" id="PF19189">
    <property type="entry name" value="Mtf2"/>
    <property type="match status" value="1"/>
</dbReference>
<dbReference type="RefSeq" id="XP_002584774.1">
    <property type="nucleotide sequence ID" value="XM_002584728.1"/>
</dbReference>
<organism evidence="3 4">
    <name type="scientific">Uncinocarpus reesii (strain UAMH 1704)</name>
    <dbReference type="NCBI Taxonomy" id="336963"/>
    <lineage>
        <taxon>Eukaryota</taxon>
        <taxon>Fungi</taxon>
        <taxon>Dikarya</taxon>
        <taxon>Ascomycota</taxon>
        <taxon>Pezizomycotina</taxon>
        <taxon>Eurotiomycetes</taxon>
        <taxon>Eurotiomycetidae</taxon>
        <taxon>Onygenales</taxon>
        <taxon>Onygenaceae</taxon>
        <taxon>Uncinocarpus</taxon>
    </lineage>
</organism>
<dbReference type="GO" id="GO:0005739">
    <property type="term" value="C:mitochondrion"/>
    <property type="evidence" value="ECO:0007669"/>
    <property type="project" value="InterPro"/>
</dbReference>
<feature type="compositionally biased region" description="Basic residues" evidence="1">
    <location>
        <begin position="289"/>
        <end position="301"/>
    </location>
</feature>
<protein>
    <recommendedName>
        <fullName evidence="2">Mtf2-like C-terminal domain-containing protein</fullName>
    </recommendedName>
</protein>
<dbReference type="eggNOG" id="ENOG502S7AT">
    <property type="taxonomic scope" value="Eukaryota"/>
</dbReference>